<dbReference type="AlphaFoldDB" id="A0A6C0NZ34"/>
<dbReference type="InterPro" id="IPR007353">
    <property type="entry name" value="DUF421"/>
</dbReference>
<evidence type="ECO:0000256" key="5">
    <source>
        <dbReference type="ARBA" id="ARBA00022989"/>
    </source>
</evidence>
<keyword evidence="4 8" id="KW-0812">Transmembrane</keyword>
<evidence type="ECO:0000313" key="12">
    <source>
        <dbReference type="Proteomes" id="UP000479114"/>
    </source>
</evidence>
<dbReference type="Pfam" id="PF20730">
    <property type="entry name" value="YetF_N"/>
    <property type="match status" value="1"/>
</dbReference>
<keyword evidence="12" id="KW-1185">Reference proteome</keyword>
<feature type="compositionally biased region" description="Basic and acidic residues" evidence="7">
    <location>
        <begin position="147"/>
        <end position="165"/>
    </location>
</feature>
<organism evidence="11 12">
    <name type="scientific">Paenibacillus rhizovicinus</name>
    <dbReference type="NCBI Taxonomy" id="2704463"/>
    <lineage>
        <taxon>Bacteria</taxon>
        <taxon>Bacillati</taxon>
        <taxon>Bacillota</taxon>
        <taxon>Bacilli</taxon>
        <taxon>Bacillales</taxon>
        <taxon>Paenibacillaceae</taxon>
        <taxon>Paenibacillus</taxon>
    </lineage>
</organism>
<dbReference type="Pfam" id="PF04239">
    <property type="entry name" value="DUF421"/>
    <property type="match status" value="1"/>
</dbReference>
<evidence type="ECO:0000313" key="11">
    <source>
        <dbReference type="EMBL" id="QHW29732.1"/>
    </source>
</evidence>
<dbReference type="PANTHER" id="PTHR34582:SF5">
    <property type="entry name" value="UPF0702 TRANSMEMBRANE PROTEIN YETF"/>
    <property type="match status" value="1"/>
</dbReference>
<dbReference type="EMBL" id="CP048286">
    <property type="protein sequence ID" value="QHW29732.1"/>
    <property type="molecule type" value="Genomic_DNA"/>
</dbReference>
<dbReference type="PANTHER" id="PTHR34582">
    <property type="entry name" value="UPF0702 TRANSMEMBRANE PROTEIN YCAP"/>
    <property type="match status" value="1"/>
</dbReference>
<accession>A0A6C0NZ34</accession>
<name>A0A6C0NZ34_9BACL</name>
<dbReference type="InterPro" id="IPR023090">
    <property type="entry name" value="UPF0702_alpha/beta_dom_sf"/>
</dbReference>
<reference evidence="11 12" key="1">
    <citation type="submission" date="2020-02" db="EMBL/GenBank/DDBJ databases">
        <title>Paenibacillus sp. nov., isolated from rhizosphere soil of tomato.</title>
        <authorList>
            <person name="Weon H.-Y."/>
            <person name="Lee S.A."/>
        </authorList>
    </citation>
    <scope>NUCLEOTIDE SEQUENCE [LARGE SCALE GENOMIC DNA]</scope>
    <source>
        <strain evidence="11 12">14171R-81</strain>
    </source>
</reference>
<gene>
    <name evidence="11" type="ORF">GZH47_02010</name>
</gene>
<comment type="similarity">
    <text evidence="2">Belongs to the UPF0702 family.</text>
</comment>
<protein>
    <submittedName>
        <fullName evidence="11">DUF421 domain-containing protein</fullName>
    </submittedName>
</protein>
<feature type="domain" description="YetF C-terminal" evidence="9">
    <location>
        <begin position="89"/>
        <end position="214"/>
    </location>
</feature>
<comment type="subcellular location">
    <subcellularLocation>
        <location evidence="1">Cell membrane</location>
        <topology evidence="1">Multi-pass membrane protein</topology>
    </subcellularLocation>
</comment>
<keyword evidence="5 8" id="KW-1133">Transmembrane helix</keyword>
<dbReference type="GO" id="GO:0005886">
    <property type="term" value="C:plasma membrane"/>
    <property type="evidence" value="ECO:0007669"/>
    <property type="project" value="UniProtKB-SubCell"/>
</dbReference>
<dbReference type="Gene3D" id="3.30.240.20">
    <property type="entry name" value="bsu07140 like domains"/>
    <property type="match status" value="2"/>
</dbReference>
<feature type="region of interest" description="Disordered" evidence="7">
    <location>
        <begin position="147"/>
        <end position="166"/>
    </location>
</feature>
<dbReference type="Proteomes" id="UP000479114">
    <property type="component" value="Chromosome"/>
</dbReference>
<keyword evidence="3" id="KW-1003">Cell membrane</keyword>
<dbReference type="KEGG" id="prz:GZH47_02010"/>
<evidence type="ECO:0000256" key="8">
    <source>
        <dbReference type="SAM" id="Phobius"/>
    </source>
</evidence>
<dbReference type="InterPro" id="IPR048454">
    <property type="entry name" value="YetF_N"/>
</dbReference>
<feature type="domain" description="YetF-like N-terminal transmembrane" evidence="10">
    <location>
        <begin position="5"/>
        <end position="76"/>
    </location>
</feature>
<evidence type="ECO:0000256" key="6">
    <source>
        <dbReference type="ARBA" id="ARBA00023136"/>
    </source>
</evidence>
<evidence type="ECO:0000256" key="1">
    <source>
        <dbReference type="ARBA" id="ARBA00004651"/>
    </source>
</evidence>
<evidence type="ECO:0000256" key="7">
    <source>
        <dbReference type="SAM" id="MobiDB-lite"/>
    </source>
</evidence>
<evidence type="ECO:0000256" key="2">
    <source>
        <dbReference type="ARBA" id="ARBA00006448"/>
    </source>
</evidence>
<feature type="transmembrane region" description="Helical" evidence="8">
    <location>
        <begin position="58"/>
        <end position="75"/>
    </location>
</feature>
<keyword evidence="6 8" id="KW-0472">Membrane</keyword>
<sequence>MDYTWISVKLITGFFGLWLMTKLLGKKEISHLTPFDFVSSLMLSELVGNTIYDRDAHFSLLIYALVLWMALSIALEKAVQLMPWLSVPLSGRPDIIIRYGEIDVRAMKRNRLDMHQIGMLLREQGVFTVREVAFAIFEPNGNLSVMKKRDEEPRAQTGPRAKEPETGLPRILIEQGMLQRGELREIGRSEEWLLSLLAEQGVKRIQDVYYAEWSEDNGLHMQLREASAKGSRWR</sequence>
<evidence type="ECO:0000256" key="3">
    <source>
        <dbReference type="ARBA" id="ARBA00022475"/>
    </source>
</evidence>
<dbReference type="RefSeq" id="WP_162638301.1">
    <property type="nucleotide sequence ID" value="NZ_CP048286.1"/>
</dbReference>
<evidence type="ECO:0000259" key="10">
    <source>
        <dbReference type="Pfam" id="PF20730"/>
    </source>
</evidence>
<proteinExistence type="inferred from homology"/>
<evidence type="ECO:0000256" key="4">
    <source>
        <dbReference type="ARBA" id="ARBA00022692"/>
    </source>
</evidence>
<evidence type="ECO:0000259" key="9">
    <source>
        <dbReference type="Pfam" id="PF04239"/>
    </source>
</evidence>